<dbReference type="Proteomes" id="UP000461670">
    <property type="component" value="Unassembled WGS sequence"/>
</dbReference>
<dbReference type="AlphaFoldDB" id="A0A7V8FSG1"/>
<evidence type="ECO:0000313" key="4">
    <source>
        <dbReference type="Proteomes" id="UP000461670"/>
    </source>
</evidence>
<sequence>MSSALDAAVIREAAQWLVRMHAGQASAADAEACRRWRAASPAHEQAWQKAERLRRQFGAVPPALGVPVLTRPAPARRRAAVKAMAVLGLAAPVSWLAWRQAGEAGWGADYRTAVGERREVALADGSRVLLNTATALDVAFTAQARRLHLRRGEIDVRTAADRQSPARPFEVHTAQGRLLALGTRFVVRVHDDGWTELAVLAHRVQITTAGSGAQRVLEAGQRVRFSAGVIEAAQPLAAGWAAAGAPAWAQGVLYADDQRLGDFLAELARYRPGLLRCDPAVAGLRISGAFQLADTDAVLAALQAALPIEVVRRTRYWVTVVARAPVT</sequence>
<comment type="caution">
    <text evidence="3">The sequence shown here is derived from an EMBL/GenBank/DDBJ whole genome shotgun (WGS) entry which is preliminary data.</text>
</comment>
<proteinExistence type="predicted"/>
<dbReference type="PIRSF" id="PIRSF018266">
    <property type="entry name" value="FecR"/>
    <property type="match status" value="1"/>
</dbReference>
<dbReference type="EMBL" id="WNDQ01000001">
    <property type="protein sequence ID" value="KAF1024094.1"/>
    <property type="molecule type" value="Genomic_DNA"/>
</dbReference>
<dbReference type="InterPro" id="IPR032623">
    <property type="entry name" value="FecR_N"/>
</dbReference>
<evidence type="ECO:0000259" key="2">
    <source>
        <dbReference type="Pfam" id="PF16220"/>
    </source>
</evidence>
<dbReference type="Gene3D" id="2.60.120.1440">
    <property type="match status" value="1"/>
</dbReference>
<dbReference type="Pfam" id="PF16220">
    <property type="entry name" value="DUF4880"/>
    <property type="match status" value="1"/>
</dbReference>
<name>A0A7V8FSG1_9BURK</name>
<evidence type="ECO:0000259" key="1">
    <source>
        <dbReference type="Pfam" id="PF04773"/>
    </source>
</evidence>
<gene>
    <name evidence="3" type="primary">fecR_1</name>
    <name evidence="3" type="ORF">GAK30_00114</name>
</gene>
<feature type="domain" description="FecR protein" evidence="1">
    <location>
        <begin position="109"/>
        <end position="204"/>
    </location>
</feature>
<evidence type="ECO:0000313" key="3">
    <source>
        <dbReference type="EMBL" id="KAF1024094.1"/>
    </source>
</evidence>
<dbReference type="InterPro" id="IPR012373">
    <property type="entry name" value="Ferrdict_sens_TM"/>
</dbReference>
<reference evidence="4" key="1">
    <citation type="journal article" date="2020" name="MBio">
        <title>Horizontal gene transfer to a defensive symbiont with a reduced genome amongst a multipartite beetle microbiome.</title>
        <authorList>
            <person name="Waterworth S.C."/>
            <person name="Florez L.V."/>
            <person name="Rees E.R."/>
            <person name="Hertweck C."/>
            <person name="Kaltenpoth M."/>
            <person name="Kwan J.C."/>
        </authorList>
    </citation>
    <scope>NUCLEOTIDE SEQUENCE [LARGE SCALE GENOMIC DNA]</scope>
</reference>
<dbReference type="PANTHER" id="PTHR30273">
    <property type="entry name" value="PERIPLASMIC SIGNAL SENSOR AND SIGMA FACTOR ACTIVATOR FECR-RELATED"/>
    <property type="match status" value="1"/>
</dbReference>
<dbReference type="PANTHER" id="PTHR30273:SF2">
    <property type="entry name" value="PROTEIN FECR"/>
    <property type="match status" value="1"/>
</dbReference>
<dbReference type="Pfam" id="PF04773">
    <property type="entry name" value="FecR"/>
    <property type="match status" value="1"/>
</dbReference>
<protein>
    <submittedName>
        <fullName evidence="3">Protein FecR</fullName>
    </submittedName>
</protein>
<dbReference type="GO" id="GO:0016989">
    <property type="term" value="F:sigma factor antagonist activity"/>
    <property type="evidence" value="ECO:0007669"/>
    <property type="project" value="TreeGrafter"/>
</dbReference>
<dbReference type="InterPro" id="IPR006860">
    <property type="entry name" value="FecR"/>
</dbReference>
<feature type="domain" description="FecR N-terminal" evidence="2">
    <location>
        <begin position="11"/>
        <end position="53"/>
    </location>
</feature>
<organism evidence="3 4">
    <name type="scientific">Paracidovorax wautersii</name>
    <dbReference type="NCBI Taxonomy" id="1177982"/>
    <lineage>
        <taxon>Bacteria</taxon>
        <taxon>Pseudomonadati</taxon>
        <taxon>Pseudomonadota</taxon>
        <taxon>Betaproteobacteria</taxon>
        <taxon>Burkholderiales</taxon>
        <taxon>Comamonadaceae</taxon>
        <taxon>Paracidovorax</taxon>
    </lineage>
</organism>
<accession>A0A7V8FSG1</accession>